<keyword evidence="2" id="KW-1185">Reference proteome</keyword>
<comment type="caution">
    <text evidence="1">The sequence shown here is derived from an EMBL/GenBank/DDBJ whole genome shotgun (WGS) entry which is preliminary data.</text>
</comment>
<gene>
    <name evidence="1" type="primary">pmrD</name>
    <name evidence="1" type="ORF">GJV78_09275</name>
</gene>
<proteinExistence type="predicted"/>
<dbReference type="RefSeq" id="WP_155108067.1">
    <property type="nucleotide sequence ID" value="NZ_WMJZ01000010.1"/>
</dbReference>
<dbReference type="InterPro" id="IPR038679">
    <property type="entry name" value="PmrD_sf"/>
</dbReference>
<dbReference type="InterPro" id="IPR044854">
    <property type="entry name" value="IraM/PmrD"/>
</dbReference>
<dbReference type="Pfam" id="PF11183">
    <property type="entry name" value="PmrD"/>
    <property type="match status" value="1"/>
</dbReference>
<dbReference type="OrthoDB" id="6627905at2"/>
<dbReference type="EMBL" id="WMJZ01000010">
    <property type="protein sequence ID" value="MTH46438.1"/>
    <property type="molecule type" value="Genomic_DNA"/>
</dbReference>
<dbReference type="AlphaFoldDB" id="A0A6L6IL38"/>
<evidence type="ECO:0000313" key="1">
    <source>
        <dbReference type="EMBL" id="MTH46438.1"/>
    </source>
</evidence>
<accession>A0A6L6IL38</accession>
<dbReference type="Proteomes" id="UP000477739">
    <property type="component" value="Unassembled WGS sequence"/>
</dbReference>
<sequence>MEWLVKKTLYLEKSTRQFLVLWDSGGSLKMIAEVLSVRLLQVGDVLSPMPDALYCINRDRSWTVKMISAGYYCRTEWERLAACDE</sequence>
<name>A0A6L6IL38_9ENTR</name>
<dbReference type="Gene3D" id="2.40.50.650">
    <property type="match status" value="1"/>
</dbReference>
<evidence type="ECO:0000313" key="2">
    <source>
        <dbReference type="Proteomes" id="UP000477739"/>
    </source>
</evidence>
<organism evidence="1 2">
    <name type="scientific">Intestinirhabdus alba</name>
    <dbReference type="NCBI Taxonomy" id="2899544"/>
    <lineage>
        <taxon>Bacteria</taxon>
        <taxon>Pseudomonadati</taxon>
        <taxon>Pseudomonadota</taxon>
        <taxon>Gammaproteobacteria</taxon>
        <taxon>Enterobacterales</taxon>
        <taxon>Enterobacteriaceae</taxon>
        <taxon>Intestinirhabdus</taxon>
    </lineage>
</organism>
<reference evidence="1 2" key="1">
    <citation type="submission" date="2019-11" db="EMBL/GenBank/DDBJ databases">
        <title>Escherichia alba sp. nov. isolated from the gut of plastic-eating superworms Zophobas atratus.</title>
        <authorList>
            <person name="Yang Y."/>
        </authorList>
    </citation>
    <scope>NUCLEOTIDE SEQUENCE [LARGE SCALE GENOMIC DNA]</scope>
    <source>
        <strain evidence="2">BIT-B35</strain>
    </source>
</reference>
<protein>
    <submittedName>
        <fullName evidence="1">Signal transduction protein PmrD</fullName>
    </submittedName>
</protein>
<dbReference type="NCBIfam" id="NF011994">
    <property type="entry name" value="PRK15450.1"/>
    <property type="match status" value="1"/>
</dbReference>